<dbReference type="GO" id="GO:0005829">
    <property type="term" value="C:cytosol"/>
    <property type="evidence" value="ECO:0007669"/>
    <property type="project" value="TreeGrafter"/>
</dbReference>
<organism evidence="2 3">
    <name type="scientific">Giardia muris</name>
    <dbReference type="NCBI Taxonomy" id="5742"/>
    <lineage>
        <taxon>Eukaryota</taxon>
        <taxon>Metamonada</taxon>
        <taxon>Diplomonadida</taxon>
        <taxon>Hexamitidae</taxon>
        <taxon>Giardiinae</taxon>
        <taxon>Giardia</taxon>
    </lineage>
</organism>
<gene>
    <name evidence="2" type="ORF">GMRT_11951</name>
</gene>
<reference evidence="2 3" key="1">
    <citation type="submission" date="2019-05" db="EMBL/GenBank/DDBJ databases">
        <title>The compact genome of Giardia muris reveals important steps in the evolution of intestinal protozoan parasites.</title>
        <authorList>
            <person name="Xu F."/>
            <person name="Jimenez-Gonzalez A."/>
            <person name="Einarsson E."/>
            <person name="Astvaldsson A."/>
            <person name="Peirasmaki D."/>
            <person name="Eckmann L."/>
            <person name="Andersson J.O."/>
            <person name="Svard S.G."/>
            <person name="Jerlstrom-Hultqvist J."/>
        </authorList>
    </citation>
    <scope>NUCLEOTIDE SEQUENCE [LARGE SCALE GENOMIC DNA]</scope>
    <source>
        <strain evidence="2 3">Roberts-Thomson</strain>
    </source>
</reference>
<evidence type="ECO:0000313" key="2">
    <source>
        <dbReference type="EMBL" id="TNJ29208.1"/>
    </source>
</evidence>
<dbReference type="Proteomes" id="UP000315496">
    <property type="component" value="Chromosome 2"/>
</dbReference>
<dbReference type="EMBL" id="VDLU01000002">
    <property type="protein sequence ID" value="TNJ29208.1"/>
    <property type="molecule type" value="Genomic_DNA"/>
</dbReference>
<dbReference type="InterPro" id="IPR011989">
    <property type="entry name" value="ARM-like"/>
</dbReference>
<name>A0A4Z1T0H6_GIAMU</name>
<comment type="caution">
    <text evidence="2">The sequence shown here is derived from an EMBL/GenBank/DDBJ whole genome shotgun (WGS) entry which is preliminary data.</text>
</comment>
<evidence type="ECO:0000256" key="1">
    <source>
        <dbReference type="ARBA" id="ARBA00022737"/>
    </source>
</evidence>
<dbReference type="Pfam" id="PF24987">
    <property type="entry name" value="HEAT_EF3_N"/>
    <property type="match status" value="1"/>
</dbReference>
<dbReference type="PANTHER" id="PTHR23346:SF7">
    <property type="entry name" value="STALLED RIBOSOME SENSOR GCN1"/>
    <property type="match status" value="1"/>
</dbReference>
<dbReference type="GO" id="GO:0006417">
    <property type="term" value="P:regulation of translation"/>
    <property type="evidence" value="ECO:0007669"/>
    <property type="project" value="TreeGrafter"/>
</dbReference>
<accession>A0A4Z1T0H6</accession>
<keyword evidence="3" id="KW-1185">Reference proteome</keyword>
<dbReference type="GO" id="GO:0034198">
    <property type="term" value="P:cellular response to amino acid starvation"/>
    <property type="evidence" value="ECO:0007669"/>
    <property type="project" value="TreeGrafter"/>
</dbReference>
<keyword evidence="1" id="KW-0677">Repeat</keyword>
<evidence type="ECO:0000313" key="3">
    <source>
        <dbReference type="Proteomes" id="UP000315496"/>
    </source>
</evidence>
<proteinExistence type="predicted"/>
<dbReference type="VEuPathDB" id="GiardiaDB:GMRT_11951"/>
<dbReference type="OrthoDB" id="10253441at2759"/>
<sequence length="2747" mass="302623">MQADCPVRKMVAMGSLDGLSTIASHLTKEEAAQLGPVLMDSVNRCNAESRRAYEYVLRCALRYGGDSFADALRKAEQRQPTATLKFISLALTHGPVWVVPHAATYNMLLSQLLSKELAAPEPSGHYLSAILNCSPTLPFIIAVLSKAIQPKGIVYGAAHTSMLGALALSAPCSGFDSGSFLTPRDLDLCLVTLEAGVSDRMVVKCIGWNLLLSLLFLFLERDREASHVMVRFMSELATGNSIAGKELACFFMVSRVEGELISFEGLDAARVERLPKELLTCGRVALRVALPVLQKEELFQSLLKHLMKHPAALQKFLYSLTVAVCDVDYEEIGTVVRVIVELQRHRKLDAGACLGALYAVQSSTLPQHLMVRVLGIFHLKLLETIASDSASASTLVLALYRHTLGLASSGSLPFSLILALAYEAELCLTELHLTLPPFHSGRIIPSSWDGAAEALIALWSLPLFGRILSRLVTRLSKDALQHFVDILFQAYRLLKPVVRILTITDFERSILAAKGDCLADLTTDPPIPPQQPANKDDLKQNQQYGREVAKYEATLKELLIHQSSIRTTILASLEDAAKLGMTLSSIASSPMVRQTTYPILLSELAATLADAVWGLPLLQAGFLPELISLWLDKALGWTGHRDVASGCTINPYLVAMVVATLFKGQNGQEEYDRIRTLVSRLFDRNSHHWHCVLPPDLCWGVISSSAVSVLQSNIIYARTPVGCMLVPLYGHILRLNDRSFCPQTARQRLFQALCDSLTFLESGPVAFIVLRHFLTLLGFTEAALLGRTISSRLCSLIDPSDRLDAIHLLSAFFCHPTSKVQRIIAVEGMLQLPSGPGTTPLAISDPLICLKLEFVRSEYVGDALERFISVHTRSLIFNERPFDLLRILFRLVFEGEQNAFLLRAFPTVLSNLLDRLCVQSPNAALASLHILINAIIGRYTVLEDACIDIGTYRAEVRACAWTCLKHVVYRIPDMSISLSVGQRELGDEAELLLAGCLSLLPSSSFPISCCFPTNDQEEQVTRRLRKFNEATLFVSAEGGLNKNLVIVPSFFDSNVFRAILLPTDDIFIAQSPEKVSYAETLAYMCLNGGLIDYDTTAAKACQEMFQSLLNLDRDRYEKKIALLKDSNRLDLVDAMTVPTMVLTLFDLLHKTASNLLTQKTFHRFVTDQDRLNSVLELRLFSASLELMASVCNWLPLDHEARQRYFDLVKKLLVVRDESDDLVFYRSLVRCFSIALPNTPAALVLAREKLLTQYGETIFCYPQTCPGAPYALAGLTAYVGVEGLLGRSNDGTPTLPTYVTPLLTSDENTVKTYQQPDGEKLTTVNHVLAGLNLVEGLYIGFGVLLEPYLTLLLPLLLRLSGHSNHAVLTKLASLQVTMLCTLTKFGVRYIVPILLEALDLHASWQERRGAADLITQIATLDSATITRATAKRLISQILPQVIPALLTVIVRDASYASKTAAQRAMDVISLSVQSPEVKLHIRLILESFSKPDLFREALCTMAEINFTTRLDGAALTLLIPLCIRALEAPSSVVYKQGADRMKGTHTKVIACECLRLCARIGYADELRNHASVIANTLRKILKDSDSVIRSAACNSLAALCQALPSETDGIVSILWYDVLTAPITSTPEAHGIAEALCSVLVTMRRHAELYARLREYHAQVYDWVSPTQGAVPRAMENYVTTANRLVMVLLLQYLPWRVLDAHDSELSHDFVDTFFEDAFSMAFISSKDDPRNFFEIRRQIARILATSFLDEDKSRIKHIIDSICHFAFSDKNEVRYVCVSLIGDIISDLGAEALTPQDEDTTSEVGKLKAQLTLASAVSNERSGKTKVFVPETAIQRVIAHVGRETYDRMLALIFLLRLDPVPDVRGEALSIWKSVVIKAVVTVNECLEAITELLVVVGETATTGPTPEGVFSRADLIDAALNDLSGMSRVPADTYIYSRIEGVLETIDEEDPRLPGLLFVLATLFKHFGVQTVSIDRLTSLVSMYLSHPNESVMQNAAALFAAVERGEDNVSELVVEPLIKQMLESSESFDQAISSLSSVCRQRPDTLRLVVDRFLGVLSLAGESSDRTTLERLATFFCVTLPGLSVSFRKILDLIFSRSMTALIKLPTEYFGDLEPSSIDDDPIIRILVVCLAELVRQSSSQQKSAHKLMYTFITEHITGKSLGSTGAGLVGIYILFSSPSFSIPLLKDHESLYPLLQGYARVLHQKALTGVIASVAISLQKALKEVQPDGVTLSYIASSVYSGLRHTLVQEHGVLGVGDASLLPLIDVLTAILPARVTASFDERRVALLTGMLLCFGIGACAQDSEYKKELDDVTFGYTKKTALTAKQYVTKLVGTILKVSNETRTPDERVLFLNSLSSLLLFCPAVCNIFEGPSRMLALSKKGLLASIPAIRSASSDLLCALGEITNKPEQLIYTTLAVIVRAGDDPDSVSVILNDSDLCISVLTTVTRLLINTDVDPQKSITCTAALPVKSTLLESIVDWVYMSSLLGRQYQTHRASGLCIAAALNRMPLQDAVRNILVYVFEPTTERYASHAQNILFSSLLRGFDETSKYVNNEEGTHLLLAAVTAVDRIHPPFTLDTWLEERLRCAFDPLDLLVMIEALSWLSTRAILTKSAPIQATLQYSLLLLRDAFLAAVMPESILPPELLPEAIGSIKRCAEKITDQAKLGILTEHLILPLKTLLTHKSSTISREANELFVTLFALQTDLTLANSILAKVRVEDETLADELMDYANLLRKRIKNGTL</sequence>
<dbReference type="InterPro" id="IPR016024">
    <property type="entry name" value="ARM-type_fold"/>
</dbReference>
<dbReference type="SUPFAM" id="SSF48371">
    <property type="entry name" value="ARM repeat"/>
    <property type="match status" value="2"/>
</dbReference>
<protein>
    <submittedName>
        <fullName evidence="2">Translational activator GCN1</fullName>
    </submittedName>
</protein>
<dbReference type="GO" id="GO:0019887">
    <property type="term" value="F:protein kinase regulator activity"/>
    <property type="evidence" value="ECO:0007669"/>
    <property type="project" value="TreeGrafter"/>
</dbReference>
<dbReference type="PANTHER" id="PTHR23346">
    <property type="entry name" value="TRANSLATIONAL ACTIVATOR GCN1-RELATED"/>
    <property type="match status" value="1"/>
</dbReference>
<dbReference type="Gene3D" id="1.25.10.10">
    <property type="entry name" value="Leucine-rich Repeat Variant"/>
    <property type="match status" value="2"/>
</dbReference>